<dbReference type="EC" id="2.7.1.6" evidence="11 12"/>
<comment type="caution">
    <text evidence="16">The sequence shown here is derived from an EMBL/GenBank/DDBJ whole genome shotgun (WGS) entry which is preliminary data.</text>
</comment>
<keyword evidence="4 11" id="KW-0479">Metal-binding</keyword>
<dbReference type="AlphaFoldDB" id="A0A9X0I793"/>
<comment type="similarity">
    <text evidence="1 11">Belongs to the GHMP kinase family. GalK subfamily.</text>
</comment>
<feature type="binding site" evidence="11">
    <location>
        <position position="134"/>
    </location>
    <ligand>
        <name>Mg(2+)</name>
        <dbReference type="ChEBI" id="CHEBI:18420"/>
    </ligand>
</feature>
<evidence type="ECO:0000313" key="16">
    <source>
        <dbReference type="EMBL" id="KUJ48231.1"/>
    </source>
</evidence>
<evidence type="ECO:0000256" key="1">
    <source>
        <dbReference type="ARBA" id="ARBA00006566"/>
    </source>
</evidence>
<dbReference type="PIRSF" id="PIRSF000530">
    <property type="entry name" value="Galactokinase"/>
    <property type="match status" value="1"/>
</dbReference>
<dbReference type="GO" id="GO:0000287">
    <property type="term" value="F:magnesium ion binding"/>
    <property type="evidence" value="ECO:0007669"/>
    <property type="project" value="UniProtKB-UniRule"/>
</dbReference>
<dbReference type="PANTHER" id="PTHR10457:SF7">
    <property type="entry name" value="GALACTOKINASE-RELATED"/>
    <property type="match status" value="1"/>
</dbReference>
<keyword evidence="9 11" id="KW-0299">Galactose metabolism</keyword>
<dbReference type="InterPro" id="IPR006203">
    <property type="entry name" value="GHMP_knse_ATP-bd_CS"/>
</dbReference>
<evidence type="ECO:0000259" key="15">
    <source>
        <dbReference type="Pfam" id="PF10509"/>
    </source>
</evidence>
<dbReference type="EMBL" id="LMWI01000001">
    <property type="protein sequence ID" value="KUJ48231.1"/>
    <property type="molecule type" value="Genomic_DNA"/>
</dbReference>
<gene>
    <name evidence="11" type="primary">galK</name>
    <name evidence="16" type="ORF">ADL17_03985</name>
</gene>
<name>A0A9X0I793_9ACTN</name>
<keyword evidence="10 11" id="KW-0119">Carbohydrate metabolism</keyword>
<evidence type="ECO:0000256" key="11">
    <source>
        <dbReference type="HAMAP-Rule" id="MF_00246"/>
    </source>
</evidence>
<dbReference type="RefSeq" id="WP_013731497.1">
    <property type="nucleotide sequence ID" value="NZ_LMWI01000001.1"/>
</dbReference>
<dbReference type="GO" id="GO:0005524">
    <property type="term" value="F:ATP binding"/>
    <property type="evidence" value="ECO:0007669"/>
    <property type="project" value="UniProtKB-UniRule"/>
</dbReference>
<protein>
    <recommendedName>
        <fullName evidence="11 12">Galactokinase</fullName>
        <ecNumber evidence="11 12">2.7.1.6</ecNumber>
    </recommendedName>
    <alternativeName>
        <fullName evidence="11">Galactose kinase</fullName>
    </alternativeName>
</protein>
<dbReference type="PROSITE" id="PS00106">
    <property type="entry name" value="GALACTOKINASE"/>
    <property type="match status" value="1"/>
</dbReference>
<dbReference type="NCBIfam" id="TIGR00131">
    <property type="entry name" value="gal_kin"/>
    <property type="match status" value="1"/>
</dbReference>
<evidence type="ECO:0000259" key="13">
    <source>
        <dbReference type="Pfam" id="PF00288"/>
    </source>
</evidence>
<dbReference type="InterPro" id="IPR019741">
    <property type="entry name" value="Galactokinase_CS"/>
</dbReference>
<feature type="domain" description="GHMP kinase C-terminal" evidence="14">
    <location>
        <begin position="288"/>
        <end position="367"/>
    </location>
</feature>
<dbReference type="Pfam" id="PF00288">
    <property type="entry name" value="GHMP_kinases_N"/>
    <property type="match status" value="1"/>
</dbReference>
<evidence type="ECO:0000256" key="2">
    <source>
        <dbReference type="ARBA" id="ARBA00022490"/>
    </source>
</evidence>
<evidence type="ECO:0000256" key="4">
    <source>
        <dbReference type="ARBA" id="ARBA00022723"/>
    </source>
</evidence>
<dbReference type="HAMAP" id="MF_00246">
    <property type="entry name" value="Galactokinase"/>
    <property type="match status" value="1"/>
</dbReference>
<proteinExistence type="inferred from homology"/>
<feature type="binding site" evidence="11">
    <location>
        <position position="230"/>
    </location>
    <ligand>
        <name>substrate</name>
    </ligand>
</feature>
<evidence type="ECO:0000259" key="14">
    <source>
        <dbReference type="Pfam" id="PF08544"/>
    </source>
</evidence>
<dbReference type="InterPro" id="IPR006204">
    <property type="entry name" value="GHMP_kinase_N_dom"/>
</dbReference>
<dbReference type="InterPro" id="IPR014721">
    <property type="entry name" value="Ribsml_uS5_D2-typ_fold_subgr"/>
</dbReference>
<keyword evidence="3 11" id="KW-0808">Transferase</keyword>
<evidence type="ECO:0000256" key="6">
    <source>
        <dbReference type="ARBA" id="ARBA00022777"/>
    </source>
</evidence>
<evidence type="ECO:0000256" key="10">
    <source>
        <dbReference type="ARBA" id="ARBA00023277"/>
    </source>
</evidence>
<evidence type="ECO:0000256" key="7">
    <source>
        <dbReference type="ARBA" id="ARBA00022840"/>
    </source>
</evidence>
<dbReference type="InterPro" id="IPR036554">
    <property type="entry name" value="GHMP_kinase_C_sf"/>
</dbReference>
<dbReference type="PANTHER" id="PTHR10457">
    <property type="entry name" value="MEVALONATE KINASE/GALACTOKINASE"/>
    <property type="match status" value="1"/>
</dbReference>
<dbReference type="Pfam" id="PF08544">
    <property type="entry name" value="GHMP_kinases_C"/>
    <property type="match status" value="1"/>
</dbReference>
<dbReference type="SUPFAM" id="SSF55060">
    <property type="entry name" value="GHMP Kinase, C-terminal domain"/>
    <property type="match status" value="1"/>
</dbReference>
<feature type="binding site" evidence="11">
    <location>
        <begin position="128"/>
        <end position="134"/>
    </location>
    <ligand>
        <name>ATP</name>
        <dbReference type="ChEBI" id="CHEBI:30616"/>
    </ligand>
</feature>
<dbReference type="InterPro" id="IPR013750">
    <property type="entry name" value="GHMP_kinase_C_dom"/>
</dbReference>
<keyword evidence="7 11" id="KW-0067">ATP-binding</keyword>
<evidence type="ECO:0000256" key="12">
    <source>
        <dbReference type="NCBIfam" id="TIGR00131"/>
    </source>
</evidence>
<feature type="site" description="Transition state stabilizer" evidence="11">
    <location>
        <position position="33"/>
    </location>
</feature>
<dbReference type="Gene3D" id="3.30.230.10">
    <property type="match status" value="1"/>
</dbReference>
<dbReference type="InterPro" id="IPR019539">
    <property type="entry name" value="GalKase_N"/>
</dbReference>
<comment type="catalytic activity">
    <reaction evidence="11">
        <text>alpha-D-galactose + ATP = alpha-D-galactose 1-phosphate + ADP + H(+)</text>
        <dbReference type="Rhea" id="RHEA:13553"/>
        <dbReference type="ChEBI" id="CHEBI:15378"/>
        <dbReference type="ChEBI" id="CHEBI:28061"/>
        <dbReference type="ChEBI" id="CHEBI:30616"/>
        <dbReference type="ChEBI" id="CHEBI:58336"/>
        <dbReference type="ChEBI" id="CHEBI:456216"/>
        <dbReference type="EC" id="2.7.1.6"/>
    </reaction>
</comment>
<keyword evidence="6 11" id="KW-0418">Kinase</keyword>
<dbReference type="FunFam" id="3.30.70.890:FF:000001">
    <property type="entry name" value="Galactokinase"/>
    <property type="match status" value="1"/>
</dbReference>
<dbReference type="PROSITE" id="PS00627">
    <property type="entry name" value="GHMP_KINASES_ATP"/>
    <property type="match status" value="1"/>
</dbReference>
<accession>A0A9X0I793</accession>
<dbReference type="FunFam" id="3.30.230.10:FF:000017">
    <property type="entry name" value="Galactokinase"/>
    <property type="match status" value="1"/>
</dbReference>
<reference evidence="16 17" key="1">
    <citation type="submission" date="2015-10" db="EMBL/GenBank/DDBJ databases">
        <authorList>
            <person name="Ju K.-S."/>
            <person name="Doroghazi J.R."/>
            <person name="Metcalf W.W."/>
        </authorList>
    </citation>
    <scope>NUCLEOTIDE SEQUENCE [LARGE SCALE GENOMIC DNA]</scope>
    <source>
        <strain evidence="16 17">NRRL B-24793</strain>
    </source>
</reference>
<comment type="subcellular location">
    <subcellularLocation>
        <location evidence="11">Cytoplasm</location>
    </subcellularLocation>
</comment>
<keyword evidence="8 11" id="KW-0460">Magnesium</keyword>
<dbReference type="PRINTS" id="PR00959">
    <property type="entry name" value="MEVGALKINASE"/>
</dbReference>
<dbReference type="InterPro" id="IPR020568">
    <property type="entry name" value="Ribosomal_Su5_D2-typ_SF"/>
</dbReference>
<evidence type="ECO:0000256" key="9">
    <source>
        <dbReference type="ARBA" id="ARBA00023144"/>
    </source>
</evidence>
<evidence type="ECO:0000256" key="3">
    <source>
        <dbReference type="ARBA" id="ARBA00022679"/>
    </source>
</evidence>
<feature type="active site" description="Proton acceptor" evidence="11">
    <location>
        <position position="178"/>
    </location>
</feature>
<dbReference type="GO" id="GO:0006012">
    <property type="term" value="P:galactose metabolic process"/>
    <property type="evidence" value="ECO:0007669"/>
    <property type="project" value="UniProtKB-UniRule"/>
</dbReference>
<dbReference type="InterPro" id="IPR022963">
    <property type="entry name" value="Galactokinase_bac"/>
</dbReference>
<comment type="pathway">
    <text evidence="11">Carbohydrate metabolism; galactose metabolism.</text>
</comment>
<evidence type="ECO:0000256" key="8">
    <source>
        <dbReference type="ARBA" id="ARBA00022842"/>
    </source>
</evidence>
<feature type="domain" description="Galactokinase N-terminal" evidence="15">
    <location>
        <begin position="16"/>
        <end position="63"/>
    </location>
</feature>
<evidence type="ECO:0000313" key="17">
    <source>
        <dbReference type="Proteomes" id="UP000053246"/>
    </source>
</evidence>
<dbReference type="OMA" id="VMPCAIN"/>
<dbReference type="Gene3D" id="3.30.70.890">
    <property type="entry name" value="GHMP kinase, C-terminal domain"/>
    <property type="match status" value="1"/>
</dbReference>
<evidence type="ECO:0000256" key="5">
    <source>
        <dbReference type="ARBA" id="ARBA00022741"/>
    </source>
</evidence>
<organism evidence="16 17">
    <name type="scientific">Micromonospora maris</name>
    <dbReference type="NCBI Taxonomy" id="1003110"/>
    <lineage>
        <taxon>Bacteria</taxon>
        <taxon>Bacillati</taxon>
        <taxon>Actinomycetota</taxon>
        <taxon>Actinomycetes</taxon>
        <taxon>Micromonosporales</taxon>
        <taxon>Micromonosporaceae</taxon>
        <taxon>Micromonospora</taxon>
    </lineage>
</organism>
<dbReference type="Pfam" id="PF10509">
    <property type="entry name" value="GalKase_gal_bdg"/>
    <property type="match status" value="1"/>
</dbReference>
<dbReference type="PRINTS" id="PR00473">
    <property type="entry name" value="GALCTOKINASE"/>
</dbReference>
<feature type="binding site" evidence="11">
    <location>
        <position position="166"/>
    </location>
    <ligand>
        <name>Mg(2+)</name>
        <dbReference type="ChEBI" id="CHEBI:18420"/>
    </ligand>
</feature>
<sequence length="389" mass="40697">MTGAARTVADRAAAGFHQVYAEPPAGRWAAPGRVNLIGEHTDYNDGFVLPFALPLRTVAAAAPQPGETWTVWSELTGETVDFGAAEVTAAGRVTGWAGYVAGIVWALREAGYPVPGARLAIASDVPLGAGLSSSAALEAAVLAALADLGGLDLPAEAQPRLAQRAENRYVGAPTGIMDQSAAIRCRAGHALFLDCRTEQVEHIPFDLAAAGLAILVIDSNAPHRHVDGEYAARRNSCEKAAALLDVPALRDVPTDNLDDALARLPDDETRRRVRHVVTENQRVYDTVDLLRARQIQQIGPLLVASHTSMRDDFAITVPEIDTAVEAALAAGALGARMTGGGFGGCVLALVEANHSDTVANAVTDAYARRGFTAPTHTTVTPAAGATRLD</sequence>
<dbReference type="GO" id="GO:0005829">
    <property type="term" value="C:cytosol"/>
    <property type="evidence" value="ECO:0007669"/>
    <property type="project" value="TreeGrafter"/>
</dbReference>
<dbReference type="GO" id="GO:0004335">
    <property type="term" value="F:galactokinase activity"/>
    <property type="evidence" value="ECO:0007669"/>
    <property type="project" value="UniProtKB-UniRule"/>
</dbReference>
<dbReference type="InterPro" id="IPR006206">
    <property type="entry name" value="Mevalonate/galactokinase"/>
</dbReference>
<dbReference type="Proteomes" id="UP000053246">
    <property type="component" value="Unassembled WGS sequence"/>
</dbReference>
<feature type="domain" description="GHMP kinase N-terminal" evidence="13">
    <location>
        <begin position="99"/>
        <end position="183"/>
    </location>
</feature>
<comment type="function">
    <text evidence="11">Catalyzes the transfer of the gamma-phosphate of ATP to D-galactose to form alpha-D-galactose-1-phosphate (Gal-1-P).</text>
</comment>
<feature type="binding site" evidence="11">
    <location>
        <position position="73"/>
    </location>
    <ligand>
        <name>ATP</name>
        <dbReference type="ChEBI" id="CHEBI:30616"/>
    </ligand>
</feature>
<dbReference type="InterPro" id="IPR000705">
    <property type="entry name" value="Galactokinase"/>
</dbReference>
<keyword evidence="17" id="KW-1185">Reference proteome</keyword>
<feature type="binding site" evidence="11">
    <location>
        <begin position="39"/>
        <end position="42"/>
    </location>
    <ligand>
        <name>substrate</name>
    </ligand>
</feature>
<keyword evidence="5 11" id="KW-0547">Nucleotide-binding</keyword>
<dbReference type="SUPFAM" id="SSF54211">
    <property type="entry name" value="Ribosomal protein S5 domain 2-like"/>
    <property type="match status" value="1"/>
</dbReference>
<keyword evidence="2 11" id="KW-0963">Cytoplasm</keyword>